<evidence type="ECO:0008006" key="3">
    <source>
        <dbReference type="Google" id="ProtNLM"/>
    </source>
</evidence>
<accession>A0A6L2KGA7</accession>
<reference evidence="2" key="1">
    <citation type="journal article" date="2019" name="Sci. Rep.">
        <title>Draft genome of Tanacetum cinerariifolium, the natural source of mosquito coil.</title>
        <authorList>
            <person name="Yamashiro T."/>
            <person name="Shiraishi A."/>
            <person name="Satake H."/>
            <person name="Nakayama K."/>
        </authorList>
    </citation>
    <scope>NUCLEOTIDE SEQUENCE</scope>
</reference>
<keyword evidence="1" id="KW-0175">Coiled coil</keyword>
<name>A0A6L2KGA7_TANCI</name>
<dbReference type="AlphaFoldDB" id="A0A6L2KGA7"/>
<evidence type="ECO:0000313" key="2">
    <source>
        <dbReference type="EMBL" id="GEU47757.1"/>
    </source>
</evidence>
<proteinExistence type="predicted"/>
<dbReference type="EMBL" id="BKCJ010002319">
    <property type="protein sequence ID" value="GEU47757.1"/>
    <property type="molecule type" value="Genomic_DNA"/>
</dbReference>
<feature type="coiled-coil region" evidence="1">
    <location>
        <begin position="428"/>
        <end position="505"/>
    </location>
</feature>
<comment type="caution">
    <text evidence="2">The sequence shown here is derived from an EMBL/GenBank/DDBJ whole genome shotgun (WGS) entry which is preliminary data.</text>
</comment>
<gene>
    <name evidence="2" type="ORF">Tci_019735</name>
</gene>
<evidence type="ECO:0000256" key="1">
    <source>
        <dbReference type="SAM" id="Coils"/>
    </source>
</evidence>
<protein>
    <recommendedName>
        <fullName evidence="3">Integrase, catalytic region, zinc finger, CCHC-type, peptidase aspartic, catalytic</fullName>
    </recommendedName>
</protein>
<sequence>MTSLADKAILSGADNRLPMLEKDMYESWKSIMELYMLNRQHGRMILESVKNSPLLWPTVKEDRVTRSKKYSELSITEEIQADCDRECKLYDEFDKFAYRKGESLRDFYLRFSLLLNDMNIYNMKLEQFQVNTKFLNTLPPEWSKFVTDVKLVRDLHTTNVDQLYAYLGQHEYHANEYASQAPSSTPLSITYPSNDFQSSINHNVYNPSSLIPQMKYAPVVNQKSEFSQPDTGLVVLICKGEGHMSKQCTKPKRKRDEAWFKDKVLLVQDQANGQVLHEEELEFLADPGIAETQSTQYIVTNNAAYQADDLDAYDYDCDKINSAKIALMANLSHYGSDNLAEVHNQDNMTNNVIYQEVQATSIFEQSNILNQSKTKITSDSNIISYSQYMNESQYKTVQNLSLHALQDDLILFVIEQLKTEVVNCTKINQDNKNVNEFLTAELERYKDQVRILKEQNNVDKASKSCAQSLEIDNLKNILSEHLKEKEYLEQKVTLLKNDFKKEESQNIDRELALEKQKTDAIVIRDFEEILLLEDESLSKMLQKQKDPMMSEKKVNTKPVDYTALNQLSKDFETRFVPQTKLSAEQAFWSQYSVNSEEPNLSSSTTIVEVPKELPKVRMVNLSLKKLKFHLASFDVVVKERTTATTITVGTWEFEHTKACFRDEIIPFVKALKDLFNSFNQFLIDELTEVQNTFNHIEQTVEQHCVQKNKFQDKMNDVLKENERILEQAISADIVNIVVHANVNYACKTVNECEHCVTIKIELQRDFIKRKCYDTLFKQYTILE</sequence>
<organism evidence="2">
    <name type="scientific">Tanacetum cinerariifolium</name>
    <name type="common">Dalmatian daisy</name>
    <name type="synonym">Chrysanthemum cinerariifolium</name>
    <dbReference type="NCBI Taxonomy" id="118510"/>
    <lineage>
        <taxon>Eukaryota</taxon>
        <taxon>Viridiplantae</taxon>
        <taxon>Streptophyta</taxon>
        <taxon>Embryophyta</taxon>
        <taxon>Tracheophyta</taxon>
        <taxon>Spermatophyta</taxon>
        <taxon>Magnoliopsida</taxon>
        <taxon>eudicotyledons</taxon>
        <taxon>Gunneridae</taxon>
        <taxon>Pentapetalae</taxon>
        <taxon>asterids</taxon>
        <taxon>campanulids</taxon>
        <taxon>Asterales</taxon>
        <taxon>Asteraceae</taxon>
        <taxon>Asteroideae</taxon>
        <taxon>Anthemideae</taxon>
        <taxon>Anthemidinae</taxon>
        <taxon>Tanacetum</taxon>
    </lineage>
</organism>